<feature type="domain" description="Ig-like" evidence="2">
    <location>
        <begin position="261"/>
        <end position="374"/>
    </location>
</feature>
<feature type="domain" description="Ig-like" evidence="2">
    <location>
        <begin position="175"/>
        <end position="253"/>
    </location>
</feature>
<name>A0ABR3M6K5_9TELE</name>
<protein>
    <recommendedName>
        <fullName evidence="2">Ig-like domain-containing protein</fullName>
    </recommendedName>
</protein>
<dbReference type="EMBL" id="JAYMGO010000016">
    <property type="protein sequence ID" value="KAL1259323.1"/>
    <property type="molecule type" value="Genomic_DNA"/>
</dbReference>
<dbReference type="SMART" id="SM00409">
    <property type="entry name" value="IG"/>
    <property type="match status" value="4"/>
</dbReference>
<feature type="domain" description="Ig-like" evidence="2">
    <location>
        <begin position="394"/>
        <end position="458"/>
    </location>
</feature>
<dbReference type="InterPro" id="IPR036179">
    <property type="entry name" value="Ig-like_dom_sf"/>
</dbReference>
<dbReference type="Gene3D" id="2.60.40.10">
    <property type="entry name" value="Immunoglobulins"/>
    <property type="match status" value="4"/>
</dbReference>
<keyword evidence="1" id="KW-0812">Transmembrane</keyword>
<dbReference type="InterPro" id="IPR007110">
    <property type="entry name" value="Ig-like_dom"/>
</dbReference>
<feature type="transmembrane region" description="Helical" evidence="1">
    <location>
        <begin position="473"/>
        <end position="497"/>
    </location>
</feature>
<keyword evidence="1" id="KW-1133">Transmembrane helix</keyword>
<keyword evidence="1" id="KW-0472">Membrane</keyword>
<evidence type="ECO:0000259" key="2">
    <source>
        <dbReference type="PROSITE" id="PS50835"/>
    </source>
</evidence>
<dbReference type="Proteomes" id="UP001558613">
    <property type="component" value="Unassembled WGS sequence"/>
</dbReference>
<keyword evidence="4" id="KW-1185">Reference proteome</keyword>
<sequence>MASILALVSAVHTSDFFNISYGPQFKIGTTKNFAHKITLHPLWLCFEDRMMLCWILISLFVGFLKAQEVIYAQVGGIVTLPRDKVEKDVSVYVNWFRGSDTSPTIMRNPQSGIQKGKDTKTYASLLDDYSLQISPVQDSDFEIWRCVQHVLVLSYEKTYKLYHVTIPKVPAVMVGAFLSLECKVESSSVVPKVTWIPPENLKTCNEIYETKPVVKYTNEKVTVSSVSRCHSGVWTCKLEYGNKRETKATTTVSVIDLSPFPDTIYTSSLFSSSTVSIPCSLSSMIPWSVLNETGLVSGSWSFTPLSDPKSRKTLLSLSVGPVVRWDIVKGTDGIPSVEGRELKNQDLSIHNLPVSEKVRGVYTCSLTFKSKTLTRNVKVEVLKVFSPGGSRFFEGQSVNLTCTLGHQNTSDFKVKWNCSSCSSFYNHLHPFTLSIPEVKLKHSGKYTCELWKNEKKLTFAVLSLKIEKAPVDIWLLVAIIGGVVGFILLLVVIIICIRRHRQMMMYRRRKTKFCCCKNPQQNQKGFYKT</sequence>
<dbReference type="InterPro" id="IPR003599">
    <property type="entry name" value="Ig_sub"/>
</dbReference>
<dbReference type="InterPro" id="IPR013783">
    <property type="entry name" value="Ig-like_fold"/>
</dbReference>
<comment type="caution">
    <text evidence="3">The sequence shown here is derived from an EMBL/GenBank/DDBJ whole genome shotgun (WGS) entry which is preliminary data.</text>
</comment>
<reference evidence="3 4" key="1">
    <citation type="submission" date="2023-09" db="EMBL/GenBank/DDBJ databases">
        <authorList>
            <person name="Wang M."/>
        </authorList>
    </citation>
    <scope>NUCLEOTIDE SEQUENCE [LARGE SCALE GENOMIC DNA]</scope>
    <source>
        <strain evidence="3">GT-2023</strain>
        <tissue evidence="3">Liver</tissue>
    </source>
</reference>
<proteinExistence type="predicted"/>
<dbReference type="SUPFAM" id="SSF48726">
    <property type="entry name" value="Immunoglobulin"/>
    <property type="match status" value="2"/>
</dbReference>
<accession>A0ABR3M6K5</accession>
<evidence type="ECO:0000313" key="3">
    <source>
        <dbReference type="EMBL" id="KAL1259323.1"/>
    </source>
</evidence>
<evidence type="ECO:0000313" key="4">
    <source>
        <dbReference type="Proteomes" id="UP001558613"/>
    </source>
</evidence>
<dbReference type="PROSITE" id="PS50835">
    <property type="entry name" value="IG_LIKE"/>
    <property type="match status" value="3"/>
</dbReference>
<organism evidence="3 4">
    <name type="scientific">Cirrhinus molitorella</name>
    <name type="common">mud carp</name>
    <dbReference type="NCBI Taxonomy" id="172907"/>
    <lineage>
        <taxon>Eukaryota</taxon>
        <taxon>Metazoa</taxon>
        <taxon>Chordata</taxon>
        <taxon>Craniata</taxon>
        <taxon>Vertebrata</taxon>
        <taxon>Euteleostomi</taxon>
        <taxon>Actinopterygii</taxon>
        <taxon>Neopterygii</taxon>
        <taxon>Teleostei</taxon>
        <taxon>Ostariophysi</taxon>
        <taxon>Cypriniformes</taxon>
        <taxon>Cyprinidae</taxon>
        <taxon>Labeoninae</taxon>
        <taxon>Labeonini</taxon>
        <taxon>Cirrhinus</taxon>
    </lineage>
</organism>
<dbReference type="PANTHER" id="PTHR11422:SF0">
    <property type="entry name" value="T-CELL SURFACE GLYCOPROTEIN CD4"/>
    <property type="match status" value="1"/>
</dbReference>
<dbReference type="PANTHER" id="PTHR11422">
    <property type="entry name" value="T-CELL SURFACE GLYCOPROTEIN CD4"/>
    <property type="match status" value="1"/>
</dbReference>
<evidence type="ECO:0000256" key="1">
    <source>
        <dbReference type="SAM" id="Phobius"/>
    </source>
</evidence>
<gene>
    <name evidence="3" type="ORF">QQF64_009900</name>
</gene>